<sequence length="171" mass="18575">MTALLNQPASQFIGKVYTAADSDQMGTFFTCWQEFEAAGYFEALDAVVPTPNRAYLVIFSPYDNFQYWIGSLAAADTPVPAGLEGVKLPAATVGKASKPANGILNQLPVQTTFAKGLEVLEKAGFPIPAHIGQTDNPYYIESYPVKAGEAASVDYLLYINENQLEGYDEFD</sequence>
<evidence type="ECO:0000313" key="1">
    <source>
        <dbReference type="EMBL" id="MFD1399347.1"/>
    </source>
</evidence>
<protein>
    <recommendedName>
        <fullName evidence="3">GyrI-like small molecule binding domain-containing protein</fullName>
    </recommendedName>
</protein>
<dbReference type="InterPro" id="IPR011256">
    <property type="entry name" value="Reg_factor_effector_dom_sf"/>
</dbReference>
<dbReference type="Proteomes" id="UP001597199">
    <property type="component" value="Unassembled WGS sequence"/>
</dbReference>
<dbReference type="Gene3D" id="3.20.80.10">
    <property type="entry name" value="Regulatory factor, effector binding domain"/>
    <property type="match status" value="1"/>
</dbReference>
<evidence type="ECO:0000313" key="2">
    <source>
        <dbReference type="Proteomes" id="UP001597199"/>
    </source>
</evidence>
<reference evidence="2" key="1">
    <citation type="journal article" date="2019" name="Int. J. Syst. Evol. Microbiol.">
        <title>The Global Catalogue of Microorganisms (GCM) 10K type strain sequencing project: providing services to taxonomists for standard genome sequencing and annotation.</title>
        <authorList>
            <consortium name="The Broad Institute Genomics Platform"/>
            <consortium name="The Broad Institute Genome Sequencing Center for Infectious Disease"/>
            <person name="Wu L."/>
            <person name="Ma J."/>
        </authorList>
    </citation>
    <scope>NUCLEOTIDE SEQUENCE [LARGE SCALE GENOMIC DNA]</scope>
    <source>
        <strain evidence="2">CCM 9110</strain>
    </source>
</reference>
<dbReference type="RefSeq" id="WP_204118145.1">
    <property type="nucleotide sequence ID" value="NZ_BOLV01000002.1"/>
</dbReference>
<name>A0ABW4BFV9_9LACO</name>
<evidence type="ECO:0008006" key="3">
    <source>
        <dbReference type="Google" id="ProtNLM"/>
    </source>
</evidence>
<keyword evidence="2" id="KW-1185">Reference proteome</keyword>
<comment type="caution">
    <text evidence="1">The sequence shown here is derived from an EMBL/GenBank/DDBJ whole genome shotgun (WGS) entry which is preliminary data.</text>
</comment>
<gene>
    <name evidence="1" type="ORF">ACFQ41_08490</name>
</gene>
<proteinExistence type="predicted"/>
<organism evidence="1 2">
    <name type="scientific">Lacticaseibacillus suilingensis</name>
    <dbReference type="NCBI Taxonomy" id="2799577"/>
    <lineage>
        <taxon>Bacteria</taxon>
        <taxon>Bacillati</taxon>
        <taxon>Bacillota</taxon>
        <taxon>Bacilli</taxon>
        <taxon>Lactobacillales</taxon>
        <taxon>Lactobacillaceae</taxon>
        <taxon>Lacticaseibacillus</taxon>
    </lineage>
</organism>
<dbReference type="EMBL" id="JBHTOA010000031">
    <property type="protein sequence ID" value="MFD1399347.1"/>
    <property type="molecule type" value="Genomic_DNA"/>
</dbReference>
<accession>A0ABW4BFV9</accession>